<accession>A0ABW3WQR1</accession>
<name>A0ABW3WQR1_9FLAO</name>
<sequence>MKKLIVFFIGLIFFSSYAQLDETTVMGIPTGTSAEINGVTPEEEGAIAYNSETKKLMVYTDTGWVNVSISENGWLTTGNSGITASDFIGTTDGQDLVLKANNDEQLRLNGSVEGQVLINEATEFNSHPLVVRANGVDVLAFEDESGTPKWHWNLLADGLNFVESNVLDYRLFLKNGGNVGIGTNDPLENLHIANNMRLNGSFVDKDGDKGTSGQVLSSTVSGTDWVDKNSVVSVNPLTNSYTLVSSDNGSVITIDNSNDTTLTIPSGLAIGFNISLYQIGDGQVTIIGDSGVTVLNRLRRFTTAGKDAGVGIVCTATNTFHITGDLKR</sequence>
<dbReference type="EMBL" id="JBHTMV010000004">
    <property type="protein sequence ID" value="MFD1294498.1"/>
    <property type="molecule type" value="Genomic_DNA"/>
</dbReference>
<keyword evidence="1" id="KW-0732">Signal</keyword>
<feature type="chain" id="PRO_5046833265" evidence="1">
    <location>
        <begin position="19"/>
        <end position="328"/>
    </location>
</feature>
<gene>
    <name evidence="2" type="ORF">ACFQ5N_11680</name>
</gene>
<dbReference type="Proteomes" id="UP001597241">
    <property type="component" value="Unassembled WGS sequence"/>
</dbReference>
<protein>
    <submittedName>
        <fullName evidence="2">Uncharacterized protein</fullName>
    </submittedName>
</protein>
<evidence type="ECO:0000313" key="2">
    <source>
        <dbReference type="EMBL" id="MFD1294498.1"/>
    </source>
</evidence>
<feature type="signal peptide" evidence="1">
    <location>
        <begin position="1"/>
        <end position="18"/>
    </location>
</feature>
<evidence type="ECO:0000256" key="1">
    <source>
        <dbReference type="SAM" id="SignalP"/>
    </source>
</evidence>
<comment type="caution">
    <text evidence="2">The sequence shown here is derived from an EMBL/GenBank/DDBJ whole genome shotgun (WGS) entry which is preliminary data.</text>
</comment>
<reference evidence="3" key="1">
    <citation type="journal article" date="2019" name="Int. J. Syst. Evol. Microbiol.">
        <title>The Global Catalogue of Microorganisms (GCM) 10K type strain sequencing project: providing services to taxonomists for standard genome sequencing and annotation.</title>
        <authorList>
            <consortium name="The Broad Institute Genomics Platform"/>
            <consortium name="The Broad Institute Genome Sequencing Center for Infectious Disease"/>
            <person name="Wu L."/>
            <person name="Ma J."/>
        </authorList>
    </citation>
    <scope>NUCLEOTIDE SEQUENCE [LARGE SCALE GENOMIC DNA]</scope>
    <source>
        <strain evidence="3">CCUG 62221</strain>
    </source>
</reference>
<organism evidence="2 3">
    <name type="scientific">Lutibacter holmesii</name>
    <dbReference type="NCBI Taxonomy" id="1137985"/>
    <lineage>
        <taxon>Bacteria</taxon>
        <taxon>Pseudomonadati</taxon>
        <taxon>Bacteroidota</taxon>
        <taxon>Flavobacteriia</taxon>
        <taxon>Flavobacteriales</taxon>
        <taxon>Flavobacteriaceae</taxon>
        <taxon>Lutibacter</taxon>
    </lineage>
</organism>
<evidence type="ECO:0000313" key="3">
    <source>
        <dbReference type="Proteomes" id="UP001597241"/>
    </source>
</evidence>
<dbReference type="RefSeq" id="WP_386809705.1">
    <property type="nucleotide sequence ID" value="NZ_JBHTMV010000004.1"/>
</dbReference>
<keyword evidence="3" id="KW-1185">Reference proteome</keyword>
<proteinExistence type="predicted"/>